<reference evidence="1 2" key="1">
    <citation type="submission" date="2015-04" db="EMBL/GenBank/DDBJ databases">
        <title>Complete Genome Sequence of Brevibacterium flavum ATCC 15168.</title>
        <authorList>
            <person name="Ahn J."/>
            <person name="Park G."/>
            <person name="Jeon W."/>
            <person name="Jang Y."/>
            <person name="Jang M."/>
            <person name="Lee H."/>
            <person name="Lee H."/>
        </authorList>
    </citation>
    <scope>NUCLEOTIDE SEQUENCE [LARGE SCALE GENOMIC DNA]</scope>
    <source>
        <strain evidence="1 2">ATCC 15168</strain>
    </source>
</reference>
<sequence length="73" mass="8191">MKCRATCKALTKMGVEVMSPQIDEHPEKVELMRSEGWLELPLVEVSTPDGVVRWAGMATENLNALKYLVSERS</sequence>
<dbReference type="AlphaFoldDB" id="A0A0F6Z873"/>
<evidence type="ECO:0000313" key="1">
    <source>
        <dbReference type="EMBL" id="AKF28983.1"/>
    </source>
</evidence>
<dbReference type="PATRIC" id="fig|92706.3.peg.2036"/>
<name>A0A0F6Z873_9CORY</name>
<protein>
    <recommendedName>
        <fullName evidence="3">Glutaredoxin</fullName>
    </recommendedName>
</protein>
<gene>
    <name evidence="1" type="ORF">YH66_09740</name>
</gene>
<accession>A0A0F6Z873</accession>
<dbReference type="RefSeq" id="WP_044394284.1">
    <property type="nucleotide sequence ID" value="NZ_CP011309.1"/>
</dbReference>
<dbReference type="EMBL" id="CP011309">
    <property type="protein sequence ID" value="AKF28983.1"/>
    <property type="molecule type" value="Genomic_DNA"/>
</dbReference>
<evidence type="ECO:0000313" key="2">
    <source>
        <dbReference type="Proteomes" id="UP000034037"/>
    </source>
</evidence>
<evidence type="ECO:0008006" key="3">
    <source>
        <dbReference type="Google" id="ProtNLM"/>
    </source>
</evidence>
<dbReference type="HOGENOM" id="CLU_190489_0_0_11"/>
<organism evidence="1 2">
    <name type="scientific">[Brevibacterium] flavum</name>
    <dbReference type="NCBI Taxonomy" id="92706"/>
    <lineage>
        <taxon>Bacteria</taxon>
        <taxon>Bacillati</taxon>
        <taxon>Actinomycetota</taxon>
        <taxon>Actinomycetes</taxon>
        <taxon>Mycobacteriales</taxon>
        <taxon>Corynebacteriaceae</taxon>
        <taxon>Corynebacterium</taxon>
    </lineage>
</organism>
<proteinExistence type="predicted"/>
<keyword evidence="2" id="KW-1185">Reference proteome</keyword>
<dbReference type="Gene3D" id="3.40.30.10">
    <property type="entry name" value="Glutaredoxin"/>
    <property type="match status" value="1"/>
</dbReference>
<dbReference type="Proteomes" id="UP000034037">
    <property type="component" value="Chromosome"/>
</dbReference>